<keyword evidence="2 4" id="KW-0378">Hydrolase</keyword>
<sequence length="802" mass="84703">MSKYVVSIRNEEDRQATTDAANQVIADYGHSILVDLDASAIGSLESQNIRFRELPEDPTVKVNGYRLNTSMQAARVQASPRTLEVAGPVARGPYIVRFIGPMYGKWIADLEGSLNAKILSSLGNNSYLIAVGSDKLDALSGKPFVASVSDYLPQFKIARQLLTPALEAELSGHPAITLESDLGDHAESVAPQIPPEGIGTSFRRRVTPEPIGNLRVTLFDHESRESVVRALQELDNVSVVESEDDTIILSARSEALSSIAEILDVRDIEPNQIRELHNNIASTITQAEVLANSLNLRGSNQVVGVADTGIDTGDVVTMSQDFRGRIAANRIHARGRLNNANDPDGHGTHVAGSILGGGANSNGMVRGMAPEAELVFQSVLDAQGGLGGLPLNLNNLFLQAFNDGARIHNNSWGVRNSNGAYSSNSHEVDEFAFSHRDFLIVFSAGNDGPSRVTSPGTAKNALTVGASESVRPLPSVVSFPTSARFPTPPSINGLDGEANSDRDIASFSSPGPAENNRRKPDVVAPGTWILSARSSVAVADTGPDGLAGLPRTPAFPNGGTGDEDGVPTHAESVGLGLPGQPIMFAGNANAPPLPLGAGNGAAQHYMYQNGTSMAAPVTTGCCALVREYLQSVRSHVPSAALVKATIVNGSANIRASVPDNAQGWGRVTLADSVTPAGHQVQFDDDITHSVSSFQIREFDATVHDLNQPVTVTLVWRDPAGRTIQNLLHLRVFDSGSSTALVSDAIADIRNNVQKVIVPSPSGTTIRVEVEGINVGIGVTERLPQIEQDFALVVGNATALVMI</sequence>
<feature type="region of interest" description="Disordered" evidence="5">
    <location>
        <begin position="541"/>
        <end position="569"/>
    </location>
</feature>
<keyword evidence="3 4" id="KW-0720">Serine protease</keyword>
<organism evidence="7 8">
    <name type="scientific">Stieleria marina</name>
    <dbReference type="NCBI Taxonomy" id="1930275"/>
    <lineage>
        <taxon>Bacteria</taxon>
        <taxon>Pseudomonadati</taxon>
        <taxon>Planctomycetota</taxon>
        <taxon>Planctomycetia</taxon>
        <taxon>Pirellulales</taxon>
        <taxon>Pirellulaceae</taxon>
        <taxon>Stieleria</taxon>
    </lineage>
</organism>
<dbReference type="Gene3D" id="3.40.50.200">
    <property type="entry name" value="Peptidase S8/S53 domain"/>
    <property type="match status" value="1"/>
</dbReference>
<dbReference type="PROSITE" id="PS00138">
    <property type="entry name" value="SUBTILASE_SER"/>
    <property type="match status" value="1"/>
</dbReference>
<dbReference type="InterPro" id="IPR051048">
    <property type="entry name" value="Peptidase_S8/S53_subtilisin"/>
</dbReference>
<dbReference type="Pfam" id="PF00082">
    <property type="entry name" value="Peptidase_S8"/>
    <property type="match status" value="1"/>
</dbReference>
<feature type="active site" description="Charge relay system" evidence="4">
    <location>
        <position position="307"/>
    </location>
</feature>
<dbReference type="PRINTS" id="PR00723">
    <property type="entry name" value="SUBTILISIN"/>
</dbReference>
<dbReference type="InterPro" id="IPR008979">
    <property type="entry name" value="Galactose-bd-like_sf"/>
</dbReference>
<dbReference type="InterPro" id="IPR036852">
    <property type="entry name" value="Peptidase_S8/S53_dom_sf"/>
</dbReference>
<dbReference type="PROSITE" id="PS51892">
    <property type="entry name" value="SUBTILASE"/>
    <property type="match status" value="1"/>
</dbReference>
<feature type="active site" description="Charge relay system" evidence="4">
    <location>
        <position position="612"/>
    </location>
</feature>
<dbReference type="InterPro" id="IPR000209">
    <property type="entry name" value="Peptidase_S8/S53_dom"/>
</dbReference>
<evidence type="ECO:0000259" key="6">
    <source>
        <dbReference type="Pfam" id="PF00082"/>
    </source>
</evidence>
<dbReference type="InterPro" id="IPR015500">
    <property type="entry name" value="Peptidase_S8_subtilisin-rel"/>
</dbReference>
<dbReference type="GO" id="GO:0004252">
    <property type="term" value="F:serine-type endopeptidase activity"/>
    <property type="evidence" value="ECO:0007669"/>
    <property type="project" value="UniProtKB-UniRule"/>
</dbReference>
<dbReference type="PROSITE" id="PS00137">
    <property type="entry name" value="SUBTILASE_HIS"/>
    <property type="match status" value="1"/>
</dbReference>
<dbReference type="OrthoDB" id="5437273at2"/>
<name>A0A517NUI8_9BACT</name>
<dbReference type="Gene3D" id="2.60.120.380">
    <property type="match status" value="1"/>
</dbReference>
<dbReference type="InterPro" id="IPR022398">
    <property type="entry name" value="Peptidase_S8_His-AS"/>
</dbReference>
<dbReference type="EC" id="3.4.21.-" evidence="7"/>
<dbReference type="AlphaFoldDB" id="A0A517NUI8"/>
<reference evidence="7 8" key="1">
    <citation type="submission" date="2019-02" db="EMBL/GenBank/DDBJ databases">
        <title>Deep-cultivation of Planctomycetes and their phenomic and genomic characterization uncovers novel biology.</title>
        <authorList>
            <person name="Wiegand S."/>
            <person name="Jogler M."/>
            <person name="Boedeker C."/>
            <person name="Pinto D."/>
            <person name="Vollmers J."/>
            <person name="Rivas-Marin E."/>
            <person name="Kohn T."/>
            <person name="Peeters S.H."/>
            <person name="Heuer A."/>
            <person name="Rast P."/>
            <person name="Oberbeckmann S."/>
            <person name="Bunk B."/>
            <person name="Jeske O."/>
            <person name="Meyerdierks A."/>
            <person name="Storesund J.E."/>
            <person name="Kallscheuer N."/>
            <person name="Luecker S."/>
            <person name="Lage O.M."/>
            <person name="Pohl T."/>
            <person name="Merkel B.J."/>
            <person name="Hornburger P."/>
            <person name="Mueller R.-W."/>
            <person name="Bruemmer F."/>
            <person name="Labrenz M."/>
            <person name="Spormann A.M."/>
            <person name="Op den Camp H."/>
            <person name="Overmann J."/>
            <person name="Amann R."/>
            <person name="Jetten M.S.M."/>
            <person name="Mascher T."/>
            <person name="Medema M.H."/>
            <person name="Devos D.P."/>
            <person name="Kaster A.-K."/>
            <person name="Ovreas L."/>
            <person name="Rohde M."/>
            <person name="Galperin M.Y."/>
            <person name="Jogler C."/>
        </authorList>
    </citation>
    <scope>NUCLEOTIDE SEQUENCE [LARGE SCALE GENOMIC DNA]</scope>
    <source>
        <strain evidence="7 8">K23_9</strain>
    </source>
</reference>
<dbReference type="CDD" id="cd04842">
    <property type="entry name" value="Peptidases_S8_Kp43_protease"/>
    <property type="match status" value="1"/>
</dbReference>
<feature type="domain" description="Peptidase S8/S53" evidence="6">
    <location>
        <begin position="298"/>
        <end position="665"/>
    </location>
</feature>
<dbReference type="RefSeq" id="WP_145418506.1">
    <property type="nucleotide sequence ID" value="NZ_CP036526.1"/>
</dbReference>
<evidence type="ECO:0000256" key="1">
    <source>
        <dbReference type="ARBA" id="ARBA00022670"/>
    </source>
</evidence>
<dbReference type="InterPro" id="IPR034058">
    <property type="entry name" value="TagA/B/C/D_pept_dom"/>
</dbReference>
<evidence type="ECO:0000313" key="7">
    <source>
        <dbReference type="EMBL" id="QDT10773.1"/>
    </source>
</evidence>
<dbReference type="SUPFAM" id="SSF52743">
    <property type="entry name" value="Subtilisin-like"/>
    <property type="match status" value="1"/>
</dbReference>
<dbReference type="PANTHER" id="PTHR43399:SF5">
    <property type="entry name" value="PEPTIDASE S8 FAMILY WITH PROTEASE-ASSOCIATED DOMAIN"/>
    <property type="match status" value="1"/>
</dbReference>
<dbReference type="Proteomes" id="UP000319817">
    <property type="component" value="Chromosome"/>
</dbReference>
<dbReference type="PANTHER" id="PTHR43399">
    <property type="entry name" value="SUBTILISIN-RELATED"/>
    <property type="match status" value="1"/>
</dbReference>
<evidence type="ECO:0000256" key="5">
    <source>
        <dbReference type="SAM" id="MobiDB-lite"/>
    </source>
</evidence>
<keyword evidence="1 4" id="KW-0645">Protease</keyword>
<keyword evidence="8" id="KW-1185">Reference proteome</keyword>
<evidence type="ECO:0000256" key="3">
    <source>
        <dbReference type="ARBA" id="ARBA00022825"/>
    </source>
</evidence>
<dbReference type="EMBL" id="CP036526">
    <property type="protein sequence ID" value="QDT10773.1"/>
    <property type="molecule type" value="Genomic_DNA"/>
</dbReference>
<feature type="region of interest" description="Disordered" evidence="5">
    <location>
        <begin position="480"/>
        <end position="520"/>
    </location>
</feature>
<proteinExistence type="inferred from homology"/>
<dbReference type="InterPro" id="IPR023828">
    <property type="entry name" value="Peptidase_S8_Ser-AS"/>
</dbReference>
<evidence type="ECO:0000256" key="2">
    <source>
        <dbReference type="ARBA" id="ARBA00022801"/>
    </source>
</evidence>
<evidence type="ECO:0000256" key="4">
    <source>
        <dbReference type="PROSITE-ProRule" id="PRU01240"/>
    </source>
</evidence>
<evidence type="ECO:0000313" key="8">
    <source>
        <dbReference type="Proteomes" id="UP000319817"/>
    </source>
</evidence>
<accession>A0A517NUI8</accession>
<comment type="similarity">
    <text evidence="4">Belongs to the peptidase S8 family.</text>
</comment>
<feature type="active site" description="Charge relay system" evidence="4">
    <location>
        <position position="346"/>
    </location>
</feature>
<gene>
    <name evidence="7" type="primary">aprX</name>
    <name evidence="7" type="ORF">K239x_27630</name>
</gene>
<dbReference type="SUPFAM" id="SSF49785">
    <property type="entry name" value="Galactose-binding domain-like"/>
    <property type="match status" value="1"/>
</dbReference>
<dbReference type="GO" id="GO:0006508">
    <property type="term" value="P:proteolysis"/>
    <property type="evidence" value="ECO:0007669"/>
    <property type="project" value="UniProtKB-KW"/>
</dbReference>
<protein>
    <submittedName>
        <fullName evidence="7">Serine protease AprX</fullName>
        <ecNumber evidence="7">3.4.21.-</ecNumber>
    </submittedName>
</protein>